<sequence length="556" mass="62643">MINSGGTMARTSKTVPDQGGQVSQSETLPQTSSRKKNSSLNIDVASSLKIEDLARIRKQYKVPNTVVLRLPEPNERPDQACSNPAEICVYEGFFKAGMRMGVPRLVSQFASYYQICPSQFSPNSWNFLIAVQALGEIHQFEAGVAQVLLHYYLKKVDGSKLLYFFHLRNNKQVIVSEARLCEPTGWSEKFLFMGVEQDVTFPTVWAPLVKEKLTKLNKHDGGGLIALNDLLSIDLSDRNSVRLTSESNLAGTTIWGAKALELPRGDDLLEETDQEALALVIEGSVLDCDLLGAYKANLAESEALSQVLGEYESANPLESDSFVEDLGSRKRARTESIHPLPHFEFLEGYPQLEPLKGYSGTNSTSALEGDHNQTIRELESRLFLQDFKRLDESGPQAILDDTMTSLLKEMAAVSWAKHRLVTLETLNDQHKKEITSLREQLLQKNEKDRERDQTITELRNQLAQKSRNLEDVESKLASRNKNLQSFLKAKQRTVELRAAITMAYQLHEDVRMDRHHLWDYERVKSAYIGMKKYNSQETEVQENTSSSALGSQNVRG</sequence>
<proteinExistence type="predicted"/>
<reference evidence="3" key="1">
    <citation type="submission" date="2016-07" db="EMBL/GenBank/DDBJ databases">
        <title>De novo transcriptome assembly of four accessions of the metal hyperaccumulator plant Noccaea caerulescens.</title>
        <authorList>
            <person name="Blande D."/>
            <person name="Halimaa P."/>
            <person name="Tervahauta A.I."/>
            <person name="Aarts M.G."/>
            <person name="Karenlampi S.O."/>
        </authorList>
    </citation>
    <scope>NUCLEOTIDE SEQUENCE</scope>
</reference>
<feature type="coiled-coil region" evidence="1">
    <location>
        <begin position="420"/>
        <end position="482"/>
    </location>
</feature>
<dbReference type="EMBL" id="GEVL01013423">
    <property type="protein sequence ID" value="JAU63918.1"/>
    <property type="molecule type" value="Transcribed_RNA"/>
</dbReference>
<dbReference type="AlphaFoldDB" id="A0A1J3H7D7"/>
<feature type="region of interest" description="Disordered" evidence="2">
    <location>
        <begin position="536"/>
        <end position="556"/>
    </location>
</feature>
<feature type="region of interest" description="Disordered" evidence="2">
    <location>
        <begin position="1"/>
        <end position="39"/>
    </location>
</feature>
<name>A0A1J3H7D7_NOCCA</name>
<organism evidence="3">
    <name type="scientific">Noccaea caerulescens</name>
    <name type="common">Alpine penny-cress</name>
    <name type="synonym">Thlaspi caerulescens</name>
    <dbReference type="NCBI Taxonomy" id="107243"/>
    <lineage>
        <taxon>Eukaryota</taxon>
        <taxon>Viridiplantae</taxon>
        <taxon>Streptophyta</taxon>
        <taxon>Embryophyta</taxon>
        <taxon>Tracheophyta</taxon>
        <taxon>Spermatophyta</taxon>
        <taxon>Magnoliopsida</taxon>
        <taxon>eudicotyledons</taxon>
        <taxon>Gunneridae</taxon>
        <taxon>Pentapetalae</taxon>
        <taxon>rosids</taxon>
        <taxon>malvids</taxon>
        <taxon>Brassicales</taxon>
        <taxon>Brassicaceae</taxon>
        <taxon>Coluteocarpeae</taxon>
        <taxon>Noccaea</taxon>
    </lineage>
</organism>
<protein>
    <submittedName>
        <fullName evidence="3">Uncharacterized protein</fullName>
    </submittedName>
</protein>
<feature type="compositionally biased region" description="Polar residues" evidence="2">
    <location>
        <begin position="1"/>
        <end position="32"/>
    </location>
</feature>
<evidence type="ECO:0000313" key="3">
    <source>
        <dbReference type="EMBL" id="JAU63918.1"/>
    </source>
</evidence>
<accession>A0A1J3H7D7</accession>
<keyword evidence="1" id="KW-0175">Coiled coil</keyword>
<evidence type="ECO:0000256" key="1">
    <source>
        <dbReference type="SAM" id="Coils"/>
    </source>
</evidence>
<evidence type="ECO:0000256" key="2">
    <source>
        <dbReference type="SAM" id="MobiDB-lite"/>
    </source>
</evidence>
<gene>
    <name evidence="3" type="ORF">LE_TR15425_c13_g1_i1_g.48433</name>
</gene>